<organism evidence="1 2">
    <name type="scientific">Halobaculum saliterrae</name>
    <dbReference type="NCBI Taxonomy" id="2073113"/>
    <lineage>
        <taxon>Archaea</taxon>
        <taxon>Methanobacteriati</taxon>
        <taxon>Methanobacteriota</taxon>
        <taxon>Stenosarchaea group</taxon>
        <taxon>Halobacteria</taxon>
        <taxon>Halobacteriales</taxon>
        <taxon>Haloferacaceae</taxon>
        <taxon>Halobaculum</taxon>
    </lineage>
</organism>
<evidence type="ECO:0000313" key="1">
    <source>
        <dbReference type="EMBL" id="MXR40725.1"/>
    </source>
</evidence>
<reference evidence="1 2" key="1">
    <citation type="submission" date="2019-12" db="EMBL/GenBank/DDBJ databases">
        <title>Isolation and characterization of three novel carbon monoxide-oxidizing members of Halobacteria from salione crusts and soils.</title>
        <authorList>
            <person name="Myers M.R."/>
            <person name="King G.M."/>
        </authorList>
    </citation>
    <scope>NUCLEOTIDE SEQUENCE [LARGE SCALE GENOMIC DNA]</scope>
    <source>
        <strain evidence="1 2">WSA2</strain>
    </source>
</reference>
<dbReference type="RefSeq" id="WP_159664140.1">
    <property type="nucleotide sequence ID" value="NZ_WUUS01000003.1"/>
</dbReference>
<dbReference type="OrthoDB" id="65910at2157"/>
<evidence type="ECO:0000313" key="2">
    <source>
        <dbReference type="Proteomes" id="UP000437065"/>
    </source>
</evidence>
<comment type="caution">
    <text evidence="1">The sequence shown here is derived from an EMBL/GenBank/DDBJ whole genome shotgun (WGS) entry which is preliminary data.</text>
</comment>
<proteinExistence type="predicted"/>
<dbReference type="AlphaFoldDB" id="A0A6B0SPU3"/>
<sequence>MSDVDHDALYEQLVTKVPEEQVSSYELARSEPSVDKQTERIERTINAPVDTVESFLKYVFSKRKAVVQSPDRNEYEVVTKKGRADVRYTVSAENGTTTTRIVIEGYEPTLSFLSEFFEEELDEFSASQQ</sequence>
<accession>A0A6B0SPU3</accession>
<dbReference type="EMBL" id="WUUS01000003">
    <property type="protein sequence ID" value="MXR40725.1"/>
    <property type="molecule type" value="Genomic_DNA"/>
</dbReference>
<keyword evidence="2" id="KW-1185">Reference proteome</keyword>
<name>A0A6B0SPU3_9EURY</name>
<protein>
    <submittedName>
        <fullName evidence="1">Uncharacterized protein</fullName>
    </submittedName>
</protein>
<gene>
    <name evidence="1" type="ORF">GRX01_05130</name>
</gene>
<dbReference type="Proteomes" id="UP000437065">
    <property type="component" value="Unassembled WGS sequence"/>
</dbReference>